<dbReference type="InterPro" id="IPR021235">
    <property type="entry name" value="DUF2637"/>
</dbReference>
<proteinExistence type="predicted"/>
<dbReference type="AlphaFoldDB" id="A0A438MAN6"/>
<protein>
    <submittedName>
        <fullName evidence="1">Uncharacterized protein DUF2637</fullName>
    </submittedName>
</protein>
<comment type="caution">
    <text evidence="1">The sequence shown here is derived from an EMBL/GenBank/DDBJ whole genome shotgun (WGS) entry which is preliminary data.</text>
</comment>
<keyword evidence="2" id="KW-1185">Reference proteome</keyword>
<sequence length="45" mass="4757">MAGIAAAVSYRHMYELALRHGESSLGATLIRLAVDGMMGHQATTP</sequence>
<reference evidence="1 2" key="1">
    <citation type="submission" date="2019-01" db="EMBL/GenBank/DDBJ databases">
        <title>Sequencing the genomes of 1000 actinobacteria strains.</title>
        <authorList>
            <person name="Klenk H.-P."/>
        </authorList>
    </citation>
    <scope>NUCLEOTIDE SEQUENCE [LARGE SCALE GENOMIC DNA]</scope>
    <source>
        <strain evidence="1 2">DSM 43925</strain>
    </source>
</reference>
<dbReference type="Proteomes" id="UP000284824">
    <property type="component" value="Unassembled WGS sequence"/>
</dbReference>
<name>A0A438MAN6_9ACTN</name>
<accession>A0A438MAN6</accession>
<evidence type="ECO:0000313" key="1">
    <source>
        <dbReference type="EMBL" id="RVX42731.1"/>
    </source>
</evidence>
<gene>
    <name evidence="1" type="ORF">EDD27_5382</name>
</gene>
<organism evidence="1 2">
    <name type="scientific">Nonomuraea polychroma</name>
    <dbReference type="NCBI Taxonomy" id="46176"/>
    <lineage>
        <taxon>Bacteria</taxon>
        <taxon>Bacillati</taxon>
        <taxon>Actinomycetota</taxon>
        <taxon>Actinomycetes</taxon>
        <taxon>Streptosporangiales</taxon>
        <taxon>Streptosporangiaceae</taxon>
        <taxon>Nonomuraea</taxon>
    </lineage>
</organism>
<evidence type="ECO:0000313" key="2">
    <source>
        <dbReference type="Proteomes" id="UP000284824"/>
    </source>
</evidence>
<dbReference type="EMBL" id="SAUN01000001">
    <property type="protein sequence ID" value="RVX42731.1"/>
    <property type="molecule type" value="Genomic_DNA"/>
</dbReference>
<dbReference type="Pfam" id="PF10935">
    <property type="entry name" value="DUF2637"/>
    <property type="match status" value="1"/>
</dbReference>